<evidence type="ECO:0000313" key="5">
    <source>
        <dbReference type="Proteomes" id="UP000199213"/>
    </source>
</evidence>
<feature type="domain" description="Prephenate/arogenate dehydrogenase" evidence="3">
    <location>
        <begin position="2"/>
        <end position="286"/>
    </location>
</feature>
<dbReference type="InterPro" id="IPR050812">
    <property type="entry name" value="Preph/Arog_dehydrog"/>
</dbReference>
<evidence type="ECO:0000259" key="3">
    <source>
        <dbReference type="PROSITE" id="PS51176"/>
    </source>
</evidence>
<dbReference type="SUPFAM" id="SSF48179">
    <property type="entry name" value="6-phosphogluconate dehydrogenase C-terminal domain-like"/>
    <property type="match status" value="1"/>
</dbReference>
<keyword evidence="5" id="KW-1185">Reference proteome</keyword>
<comment type="similarity">
    <text evidence="1">Belongs to the prephenate/arogenate dehydrogenase family.</text>
</comment>
<dbReference type="Gene3D" id="3.40.50.720">
    <property type="entry name" value="NAD(P)-binding Rossmann-like Domain"/>
    <property type="match status" value="1"/>
</dbReference>
<dbReference type="GO" id="GO:0004665">
    <property type="term" value="F:prephenate dehydrogenase (NADP+) activity"/>
    <property type="evidence" value="ECO:0007669"/>
    <property type="project" value="InterPro"/>
</dbReference>
<dbReference type="InterPro" id="IPR003099">
    <property type="entry name" value="Prephen_DH"/>
</dbReference>
<evidence type="ECO:0000256" key="1">
    <source>
        <dbReference type="ARBA" id="ARBA00007964"/>
    </source>
</evidence>
<organism evidence="4 5">
    <name type="scientific">Actinopolyspora mzabensis</name>
    <dbReference type="NCBI Taxonomy" id="995066"/>
    <lineage>
        <taxon>Bacteria</taxon>
        <taxon>Bacillati</taxon>
        <taxon>Actinomycetota</taxon>
        <taxon>Actinomycetes</taxon>
        <taxon>Actinopolysporales</taxon>
        <taxon>Actinopolysporaceae</taxon>
        <taxon>Actinopolyspora</taxon>
    </lineage>
</organism>
<dbReference type="PANTHER" id="PTHR21363:SF0">
    <property type="entry name" value="PREPHENATE DEHYDROGENASE [NADP(+)]"/>
    <property type="match status" value="1"/>
</dbReference>
<dbReference type="GO" id="GO:0006571">
    <property type="term" value="P:tyrosine biosynthetic process"/>
    <property type="evidence" value="ECO:0007669"/>
    <property type="project" value="InterPro"/>
</dbReference>
<dbReference type="NCBIfam" id="NF005108">
    <property type="entry name" value="PRK06545.1-6"/>
    <property type="match status" value="1"/>
</dbReference>
<dbReference type="PROSITE" id="PS51176">
    <property type="entry name" value="PDH_ADH"/>
    <property type="match status" value="1"/>
</dbReference>
<dbReference type="Pfam" id="PF02153">
    <property type="entry name" value="PDH_N"/>
    <property type="match status" value="1"/>
</dbReference>
<dbReference type="EMBL" id="FNFM01000006">
    <property type="protein sequence ID" value="SDK29941.1"/>
    <property type="molecule type" value="Genomic_DNA"/>
</dbReference>
<sequence length="336" mass="34459">MRAVCVIGLGLIGGSVLRAAVRSGRPAWGTTTSAADAAAARAAGYEVLSSTEQALERAEERDALVVLAIPLPAVGTVLRQVNRHAPTAWLTDVVSVQQPVHDSVRESAPAARYAGGHPMAGTDRSGWEAGSAELFDGALWAVTIDDNTGLDSWREAALLALDCGARVVPASPAEHDAAVARVSHLPHLLAAVLASVGGDGGALAESLAAGSFRDGTRVIATDPDLVRAMTEGNRAALLDALDDTLGRLGAARGALASTGSLNATLRSGHQARAGFYPAERAEPVRTSVRLDAGHALRRLRELGEGGAHVVSLAEGTAVAEQRPAPVANDAETPSEE</sequence>
<dbReference type="PANTHER" id="PTHR21363">
    <property type="entry name" value="PREPHENATE DEHYDROGENASE"/>
    <property type="match status" value="1"/>
</dbReference>
<dbReference type="InterPro" id="IPR036291">
    <property type="entry name" value="NAD(P)-bd_dom_sf"/>
</dbReference>
<dbReference type="AlphaFoldDB" id="A0A1G9ARS8"/>
<dbReference type="GO" id="GO:0008977">
    <property type="term" value="F:prephenate dehydrogenase (NAD+) activity"/>
    <property type="evidence" value="ECO:0007669"/>
    <property type="project" value="InterPro"/>
</dbReference>
<keyword evidence="2" id="KW-0560">Oxidoreductase</keyword>
<dbReference type="Pfam" id="PF20463">
    <property type="entry name" value="PDH_C"/>
    <property type="match status" value="1"/>
</dbReference>
<dbReference type="Gene3D" id="1.10.3660.10">
    <property type="entry name" value="6-phosphogluconate dehydrogenase C-terminal like domain"/>
    <property type="match status" value="1"/>
</dbReference>
<dbReference type="SUPFAM" id="SSF51735">
    <property type="entry name" value="NAD(P)-binding Rossmann-fold domains"/>
    <property type="match status" value="1"/>
</dbReference>
<dbReference type="InterPro" id="IPR046825">
    <property type="entry name" value="PDH_C"/>
</dbReference>
<dbReference type="InterPro" id="IPR046826">
    <property type="entry name" value="PDH_N"/>
</dbReference>
<evidence type="ECO:0000313" key="4">
    <source>
        <dbReference type="EMBL" id="SDK29941.1"/>
    </source>
</evidence>
<dbReference type="GO" id="GO:0070403">
    <property type="term" value="F:NAD+ binding"/>
    <property type="evidence" value="ECO:0007669"/>
    <property type="project" value="InterPro"/>
</dbReference>
<dbReference type="Proteomes" id="UP000199213">
    <property type="component" value="Unassembled WGS sequence"/>
</dbReference>
<reference evidence="5" key="1">
    <citation type="submission" date="2016-10" db="EMBL/GenBank/DDBJ databases">
        <authorList>
            <person name="Varghese N."/>
            <person name="Submissions S."/>
        </authorList>
    </citation>
    <scope>NUCLEOTIDE SEQUENCE [LARGE SCALE GENOMIC DNA]</scope>
    <source>
        <strain evidence="5">DSM 45460</strain>
    </source>
</reference>
<evidence type="ECO:0000256" key="2">
    <source>
        <dbReference type="ARBA" id="ARBA00023002"/>
    </source>
</evidence>
<protein>
    <submittedName>
        <fullName evidence="4">Prephenate dehydrogenase</fullName>
    </submittedName>
</protein>
<name>A0A1G9ARS8_ACTMZ</name>
<accession>A0A1G9ARS8</accession>
<dbReference type="RefSeq" id="WP_092628159.1">
    <property type="nucleotide sequence ID" value="NZ_FNFM01000006.1"/>
</dbReference>
<dbReference type="OrthoDB" id="9802008at2"/>
<dbReference type="InterPro" id="IPR008927">
    <property type="entry name" value="6-PGluconate_DH-like_C_sf"/>
</dbReference>
<gene>
    <name evidence="4" type="ORF">SAMN04487820_106211</name>
</gene>
<proteinExistence type="inferred from homology"/>